<dbReference type="AlphaFoldDB" id="A0A255YB84"/>
<dbReference type="GO" id="GO:0015562">
    <property type="term" value="F:efflux transmembrane transporter activity"/>
    <property type="evidence" value="ECO:0007669"/>
    <property type="project" value="InterPro"/>
</dbReference>
<dbReference type="OrthoDB" id="581172at2"/>
<dbReference type="Pfam" id="PF02321">
    <property type="entry name" value="OEP"/>
    <property type="match status" value="1"/>
</dbReference>
<feature type="chain" id="PRO_5012581182" description="Multidrug transporter" evidence="2">
    <location>
        <begin position="24"/>
        <end position="499"/>
    </location>
</feature>
<dbReference type="RefSeq" id="WP_094474670.1">
    <property type="nucleotide sequence ID" value="NZ_NOXT01000121.1"/>
</dbReference>
<comment type="caution">
    <text evidence="3">The sequence shown here is derived from an EMBL/GenBank/DDBJ whole genome shotgun (WGS) entry which is preliminary data.</text>
</comment>
<dbReference type="PANTHER" id="PTHR30203">
    <property type="entry name" value="OUTER MEMBRANE CATION EFFLUX PROTEIN"/>
    <property type="match status" value="1"/>
</dbReference>
<gene>
    <name evidence="3" type="ORF">CHU93_13415</name>
</gene>
<keyword evidence="2" id="KW-0732">Signal</keyword>
<accession>A0A255YB84</accession>
<evidence type="ECO:0000313" key="3">
    <source>
        <dbReference type="EMBL" id="OYQ25720.1"/>
    </source>
</evidence>
<feature type="signal peptide" evidence="2">
    <location>
        <begin position="1"/>
        <end position="23"/>
    </location>
</feature>
<evidence type="ECO:0000256" key="2">
    <source>
        <dbReference type="SAM" id="SignalP"/>
    </source>
</evidence>
<dbReference type="PANTHER" id="PTHR30203:SF24">
    <property type="entry name" value="BLR4935 PROTEIN"/>
    <property type="match status" value="1"/>
</dbReference>
<sequence>MPRPSKSALLLAPMLALVLVVPAAGQAPRGKPGSSPALEADARDAARPLPEATAPLALPELLANSRFHAPQLLEALARVRGAEGRLLTTEGAFDTLFSAEIDARPTGFFDGADAGVRLMQPLAANGGNIYAGYDIARGRFPSSQTSNNTALYGRVTVGTLFSLLRDRDIDERRFNRTLAAGEVELADNDRLLVAIGVQARAVAAWNNWVIAGQRVAVFKGLLQLALDRQAGFKRQVAEGLRPAILLTENEQNILRRQTLVVQAEQALQQAAVNLSLFWRDADGNPVVPTADRLPRALPQPLPVAEDVMAALENRPDLKVVDVRIGLARQRLALDRNNFLPRLDLKAEVNQYLGEAGLAGRAYTGTESKLGLNLTVPIQQRAARGRLNQTQADIEGFQQRRRFIEDQIRVEIGSLSVAARQARRLLGIAIDEQDRALAMASAERRRFQEGASDFFLVNIREEAAADAQVRRLDAAFRQIVAHADLAAATADLKALGLVGG</sequence>
<evidence type="ECO:0000313" key="4">
    <source>
        <dbReference type="Proteomes" id="UP000216991"/>
    </source>
</evidence>
<dbReference type="InterPro" id="IPR010131">
    <property type="entry name" value="MdtP/NodT-like"/>
</dbReference>
<dbReference type="Proteomes" id="UP000216991">
    <property type="component" value="Unassembled WGS sequence"/>
</dbReference>
<evidence type="ECO:0000256" key="1">
    <source>
        <dbReference type="ARBA" id="ARBA00007613"/>
    </source>
</evidence>
<dbReference type="InterPro" id="IPR003423">
    <property type="entry name" value="OMP_efflux"/>
</dbReference>
<keyword evidence="4" id="KW-1185">Reference proteome</keyword>
<organism evidence="3 4">
    <name type="scientific">Sandarakinorhabdus cyanobacteriorum</name>
    <dbReference type="NCBI Taxonomy" id="1981098"/>
    <lineage>
        <taxon>Bacteria</taxon>
        <taxon>Pseudomonadati</taxon>
        <taxon>Pseudomonadota</taxon>
        <taxon>Alphaproteobacteria</taxon>
        <taxon>Sphingomonadales</taxon>
        <taxon>Sphingosinicellaceae</taxon>
        <taxon>Sandarakinorhabdus</taxon>
    </lineage>
</organism>
<dbReference type="Gene3D" id="1.20.1600.10">
    <property type="entry name" value="Outer membrane efflux proteins (OEP)"/>
    <property type="match status" value="1"/>
</dbReference>
<protein>
    <recommendedName>
        <fullName evidence="5">Multidrug transporter</fullName>
    </recommendedName>
</protein>
<dbReference type="EMBL" id="NOXT01000121">
    <property type="protein sequence ID" value="OYQ25720.1"/>
    <property type="molecule type" value="Genomic_DNA"/>
</dbReference>
<evidence type="ECO:0008006" key="5">
    <source>
        <dbReference type="Google" id="ProtNLM"/>
    </source>
</evidence>
<proteinExistence type="inferred from homology"/>
<reference evidence="3 4" key="1">
    <citation type="submission" date="2017-07" db="EMBL/GenBank/DDBJ databases">
        <title>Sandarakinorhabdus cyanobacteriorum sp. nov., a novel bacterium isolated from cyanobacterial aggregates in a eutrophic lake.</title>
        <authorList>
            <person name="Cai H."/>
        </authorList>
    </citation>
    <scope>NUCLEOTIDE SEQUENCE [LARGE SCALE GENOMIC DNA]</scope>
    <source>
        <strain evidence="3 4">TH057</strain>
    </source>
</reference>
<name>A0A255YB84_9SPHN</name>
<comment type="similarity">
    <text evidence="1">Belongs to the outer membrane factor (OMF) (TC 1.B.17) family.</text>
</comment>
<dbReference type="SUPFAM" id="SSF56954">
    <property type="entry name" value="Outer membrane efflux proteins (OEP)"/>
    <property type="match status" value="1"/>
</dbReference>